<dbReference type="SUPFAM" id="SSF51126">
    <property type="entry name" value="Pectin lyase-like"/>
    <property type="match status" value="1"/>
</dbReference>
<comment type="caution">
    <text evidence="4">The sequence shown here is derived from an EMBL/GenBank/DDBJ whole genome shotgun (WGS) entry which is preliminary data.</text>
</comment>
<dbReference type="Gene3D" id="2.160.20.20">
    <property type="match status" value="1"/>
</dbReference>
<evidence type="ECO:0000313" key="4">
    <source>
        <dbReference type="EMBL" id="GAA0607820.1"/>
    </source>
</evidence>
<dbReference type="InterPro" id="IPR012332">
    <property type="entry name" value="Autotransporter_pectin_lyase_C"/>
</dbReference>
<accession>A0ABP3RCB8</accession>
<feature type="region of interest" description="Disordered" evidence="1">
    <location>
        <begin position="51"/>
        <end position="126"/>
    </location>
</feature>
<dbReference type="RefSeq" id="WP_343805931.1">
    <property type="nucleotide sequence ID" value="NZ_BAAADE010000004.1"/>
</dbReference>
<organism evidence="4 5">
    <name type="scientific">Paenochrobactrum glaciei</name>
    <dbReference type="NCBI Taxonomy" id="486407"/>
    <lineage>
        <taxon>Bacteria</taxon>
        <taxon>Pseudomonadati</taxon>
        <taxon>Pseudomonadota</taxon>
        <taxon>Alphaproteobacteria</taxon>
        <taxon>Hyphomicrobiales</taxon>
        <taxon>Brucellaceae</taxon>
        <taxon>Paenochrobactrum</taxon>
    </lineage>
</organism>
<evidence type="ECO:0000256" key="1">
    <source>
        <dbReference type="SAM" id="MobiDB-lite"/>
    </source>
</evidence>
<dbReference type="InterPro" id="IPR036709">
    <property type="entry name" value="Autotransporte_beta_dom_sf"/>
</dbReference>
<dbReference type="NCBIfam" id="TIGR01414">
    <property type="entry name" value="autotrans_barl"/>
    <property type="match status" value="1"/>
</dbReference>
<dbReference type="Pfam" id="PF18883">
    <property type="entry name" value="AC_1"/>
    <property type="match status" value="1"/>
</dbReference>
<dbReference type="Pfam" id="PF03797">
    <property type="entry name" value="Autotransporter"/>
    <property type="match status" value="1"/>
</dbReference>
<gene>
    <name evidence="4" type="ORF">GCM10008943_24220</name>
</gene>
<dbReference type="InterPro" id="IPR011050">
    <property type="entry name" value="Pectin_lyase_fold/virulence"/>
</dbReference>
<dbReference type="InterPro" id="IPR006315">
    <property type="entry name" value="OM_autotransptr_brl_dom"/>
</dbReference>
<dbReference type="InterPro" id="IPR043990">
    <property type="entry name" value="AC_1"/>
</dbReference>
<dbReference type="SUPFAM" id="SSF103515">
    <property type="entry name" value="Autotransporter"/>
    <property type="match status" value="1"/>
</dbReference>
<reference evidence="5" key="1">
    <citation type="journal article" date="2019" name="Int. J. Syst. Evol. Microbiol.">
        <title>The Global Catalogue of Microorganisms (GCM) 10K type strain sequencing project: providing services to taxonomists for standard genome sequencing and annotation.</title>
        <authorList>
            <consortium name="The Broad Institute Genomics Platform"/>
            <consortium name="The Broad Institute Genome Sequencing Center for Infectious Disease"/>
            <person name="Wu L."/>
            <person name="Ma J."/>
        </authorList>
    </citation>
    <scope>NUCLEOTIDE SEQUENCE [LARGE SCALE GENOMIC DNA]</scope>
    <source>
        <strain evidence="5">JCM 15115</strain>
    </source>
</reference>
<feature type="chain" id="PRO_5045202489" description="Autotransporter domain-containing protein" evidence="2">
    <location>
        <begin position="25"/>
        <end position="968"/>
    </location>
</feature>
<dbReference type="PANTHER" id="PTHR35037:SF3">
    <property type="entry name" value="C-TERMINAL REGION OF AIDA-LIKE PROTEIN"/>
    <property type="match status" value="1"/>
</dbReference>
<sequence>MIINRNLLNISLLVLLSSTSLVLAAGNGGGSGSVGPNGEIVGGRGGGADVYGGSGGSTVGHPAPAVPTDGSGGRGSTSALPQFPAGGGGRGGKPTIINNETDELPGPLDFSANGNPGAQGESAAGGGGAVSVIINASTYTLTRPIRGGLGGYGAKNDPIEGNAGLVGSGGGGVGVVFNGDVLNIPEHSGVEGGLGGTTVNGGSLDRSPLVSAGGGGLGLLINKGTVNNAGHILGGAAGSTFDGSLGAQAGAGVYMRSGTVLNNSGRISVAFNSANFSTQPAVIMAGDGIVFNNKENGKVYTGFNATTKYDPFIVVEGNSNIIVHEGIISGGPFLEGFGELTDEANTPMVSFDGDNNTLELRGGNKITGLVSATGGKNHLVFGGAKDDSFDISKLGIEGATQQYTGFSDYKKTGSSHWTLLGAQGDSAPWKLEEGVLSVMGSIAGTMHAVNGRLEGAGSVGSLTHEAGSTVAPGQKGIGVLTVNGDYIGNAGNVEISAVLGGDDSQASRLIVKGNSSGSANVHVINRDGLGAHTVEGINIIEVGGQSDATFTLEGNAVTKDGQSSIVVGAYSYTLHKNGLADPNDGNWYLRSSLGQPDNPVNPVNPDNPVNPVNPVNPHVSPNPPRYNPGAPVYEGYLHSMQALNRLPTLQQRVGERYWKGASNPIIEQGADAIVGEPFIPEAQSGPLIDNGGIWGRVEGSYEHFEARVSTSGMAQNVNSLILQAGLDGQFYEGETGKLIGGFTAQYGTARSSVISDHGDGKIDTQGWGLGTTLTWYADNGFYLDGQAQLMRYDSNLYSTTTSRSLLEDSKGFGYSASLEAGKRIYVDSHWSLTPQMQFIWSSVDFDSFNDAWGASVSKGNGNSLRGRLGISANYSNGWYASNGMVSRSDIYTIVNLYQEFMKAPKVAVAGLNFEHNNEKTWGGIGAGGTYMWADNKYALYGEGSVNTSLKNFAKSYNVKGTLGFKIKW</sequence>
<protein>
    <recommendedName>
        <fullName evidence="3">Autotransporter domain-containing protein</fullName>
    </recommendedName>
</protein>
<dbReference type="SMART" id="SM00869">
    <property type="entry name" value="Autotransporter"/>
    <property type="match status" value="1"/>
</dbReference>
<dbReference type="PROSITE" id="PS51208">
    <property type="entry name" value="AUTOTRANSPORTER"/>
    <property type="match status" value="1"/>
</dbReference>
<dbReference type="PANTHER" id="PTHR35037">
    <property type="entry name" value="C-TERMINAL REGION OF AIDA-LIKE PROTEIN"/>
    <property type="match status" value="1"/>
</dbReference>
<proteinExistence type="predicted"/>
<keyword evidence="5" id="KW-1185">Reference proteome</keyword>
<name>A0ABP3RCB8_9HYPH</name>
<feature type="signal peptide" evidence="2">
    <location>
        <begin position="1"/>
        <end position="24"/>
    </location>
</feature>
<evidence type="ECO:0000256" key="2">
    <source>
        <dbReference type="SAM" id="SignalP"/>
    </source>
</evidence>
<dbReference type="CDD" id="cd01344">
    <property type="entry name" value="PL2_Passenger_AT"/>
    <property type="match status" value="1"/>
</dbReference>
<dbReference type="Gene3D" id="2.40.128.130">
    <property type="entry name" value="Autotransporter beta-domain"/>
    <property type="match status" value="1"/>
</dbReference>
<keyword evidence="2" id="KW-0732">Signal</keyword>
<evidence type="ECO:0000259" key="3">
    <source>
        <dbReference type="PROSITE" id="PS51208"/>
    </source>
</evidence>
<dbReference type="InterPro" id="IPR005546">
    <property type="entry name" value="Autotransporte_beta"/>
</dbReference>
<dbReference type="Proteomes" id="UP001424441">
    <property type="component" value="Unassembled WGS sequence"/>
</dbReference>
<evidence type="ECO:0000313" key="5">
    <source>
        <dbReference type="Proteomes" id="UP001424441"/>
    </source>
</evidence>
<dbReference type="EMBL" id="BAAADE010000004">
    <property type="protein sequence ID" value="GAA0607820.1"/>
    <property type="molecule type" value="Genomic_DNA"/>
</dbReference>
<dbReference type="InterPro" id="IPR051551">
    <property type="entry name" value="Autotransporter_adhesion"/>
</dbReference>
<feature type="domain" description="Autotransporter" evidence="3">
    <location>
        <begin position="686"/>
        <end position="968"/>
    </location>
</feature>